<dbReference type="SUPFAM" id="SSF52540">
    <property type="entry name" value="P-loop containing nucleoside triphosphate hydrolases"/>
    <property type="match status" value="1"/>
</dbReference>
<reference evidence="2 3" key="1">
    <citation type="submission" date="2019-02" db="EMBL/GenBank/DDBJ databases">
        <title>Prokaryotic population dynamics and viral predation in marine succession experiment using metagenomics: the confinement effect.</title>
        <authorList>
            <person name="Haro-Moreno J.M."/>
            <person name="Rodriguez-Valera F."/>
            <person name="Lopez-Perez M."/>
        </authorList>
    </citation>
    <scope>NUCLEOTIDE SEQUENCE [LARGE SCALE GENOMIC DNA]</scope>
    <source>
        <strain evidence="2">MED-G158</strain>
    </source>
</reference>
<organism evidence="2 3">
    <name type="scientific">OM182 bacterium</name>
    <dbReference type="NCBI Taxonomy" id="2510334"/>
    <lineage>
        <taxon>Bacteria</taxon>
        <taxon>Pseudomonadati</taxon>
        <taxon>Pseudomonadota</taxon>
        <taxon>Gammaproteobacteria</taxon>
        <taxon>OMG group</taxon>
        <taxon>OM182 clade</taxon>
    </lineage>
</organism>
<dbReference type="GO" id="GO:0002098">
    <property type="term" value="P:tRNA wobble uridine modification"/>
    <property type="evidence" value="ECO:0007669"/>
    <property type="project" value="TreeGrafter"/>
</dbReference>
<dbReference type="PANTHER" id="PTHR42714">
    <property type="entry name" value="TRNA MODIFICATION GTPASE GTPBP3"/>
    <property type="match status" value="1"/>
</dbReference>
<dbReference type="InterPro" id="IPR021871">
    <property type="entry name" value="DUF3482"/>
</dbReference>
<evidence type="ECO:0000259" key="1">
    <source>
        <dbReference type="Pfam" id="PF01926"/>
    </source>
</evidence>
<dbReference type="AlphaFoldDB" id="A0A520RSS4"/>
<feature type="domain" description="G" evidence="1">
    <location>
        <begin position="5"/>
        <end position="84"/>
    </location>
</feature>
<dbReference type="GO" id="GO:0030488">
    <property type="term" value="P:tRNA methylation"/>
    <property type="evidence" value="ECO:0007669"/>
    <property type="project" value="TreeGrafter"/>
</dbReference>
<evidence type="ECO:0000313" key="3">
    <source>
        <dbReference type="Proteomes" id="UP000320404"/>
    </source>
</evidence>
<name>A0A520RSS4_9GAMM</name>
<dbReference type="Proteomes" id="UP000320404">
    <property type="component" value="Unassembled WGS sequence"/>
</dbReference>
<dbReference type="PANTHER" id="PTHR42714:SF7">
    <property type="entry name" value="G DOMAIN-CONTAINING PROTEIN"/>
    <property type="match status" value="1"/>
</dbReference>
<dbReference type="GO" id="GO:0005829">
    <property type="term" value="C:cytosol"/>
    <property type="evidence" value="ECO:0007669"/>
    <property type="project" value="TreeGrafter"/>
</dbReference>
<dbReference type="InterPro" id="IPR006073">
    <property type="entry name" value="GTP-bd"/>
</dbReference>
<dbReference type="Gene3D" id="3.40.50.300">
    <property type="entry name" value="P-loop containing nucleotide triphosphate hydrolases"/>
    <property type="match status" value="1"/>
</dbReference>
<protein>
    <submittedName>
        <fullName evidence="2">DUF3482 domain-containing protein</fullName>
    </submittedName>
</protein>
<dbReference type="EMBL" id="SHAH01000129">
    <property type="protein sequence ID" value="RZO73300.1"/>
    <property type="molecule type" value="Genomic_DNA"/>
</dbReference>
<dbReference type="Pfam" id="PF01926">
    <property type="entry name" value="MMR_HSR1"/>
    <property type="match status" value="1"/>
</dbReference>
<proteinExistence type="predicted"/>
<evidence type="ECO:0000313" key="2">
    <source>
        <dbReference type="EMBL" id="RZO73300.1"/>
    </source>
</evidence>
<dbReference type="Pfam" id="PF11981">
    <property type="entry name" value="DUF3482"/>
    <property type="match status" value="1"/>
</dbReference>
<dbReference type="CDD" id="cd00882">
    <property type="entry name" value="Ras_like_GTPase"/>
    <property type="match status" value="1"/>
</dbReference>
<comment type="caution">
    <text evidence="2">The sequence shown here is derived from an EMBL/GenBank/DDBJ whole genome shotgun (WGS) entry which is preliminary data.</text>
</comment>
<sequence>MIPAFAVVGHPNKGKSSIVSTVAQNDSISISAASGTTQDVQRLDVAVGDSRYFLYDTPGFQRPTRVLAWLAAHAETAEQRAEAVRRFINDSDCQREFPEEVKLLTPIMEGAAILYIVDGSRPYGADYEAEMEILRWTGQASMALINPIESEAHVDEWKQALTQYFKIVRVFNAMQADFEKLLAILEAFSHIREEWCDAINSLVQDYRRDRGRQGREAAGLMSELLIRLCSYQVSQKALSQEQAKQLRPALEAKYFNDMRGLEHDYHEALKSLYYYHAFHTEIEELPLQDNLFDTEQWVAWGLNRRQLTMAAAMAGAATGAALDLAVAGSSLMLGALGGGLIGATSAWLGASQIAEFRIQGLPVGGFESRQGPVQNRNFPYVVLNRFLVIADALKQRTHAHREQLVMKEGDLAQKIERLDKRQQQLIHRALNRLSRQRSVEGLPAVLTPLLL</sequence>
<gene>
    <name evidence="2" type="ORF">EVA69_06775</name>
</gene>
<dbReference type="InterPro" id="IPR027417">
    <property type="entry name" value="P-loop_NTPase"/>
</dbReference>
<dbReference type="GO" id="GO:0005525">
    <property type="term" value="F:GTP binding"/>
    <property type="evidence" value="ECO:0007669"/>
    <property type="project" value="InterPro"/>
</dbReference>
<accession>A0A520RSS4</accession>